<dbReference type="InterPro" id="IPR048987">
    <property type="entry name" value="PIN-TPR-GreABC"/>
</dbReference>
<organism evidence="2 3">
    <name type="scientific">Pseudomonas coleopterorum</name>
    <dbReference type="NCBI Taxonomy" id="1605838"/>
    <lineage>
        <taxon>Bacteria</taxon>
        <taxon>Pseudomonadati</taxon>
        <taxon>Pseudomonadota</taxon>
        <taxon>Gammaproteobacteria</taxon>
        <taxon>Pseudomonadales</taxon>
        <taxon>Pseudomonadaceae</taxon>
        <taxon>Pseudomonas</taxon>
    </lineage>
</organism>
<keyword evidence="3" id="KW-1185">Reference proteome</keyword>
<evidence type="ECO:0000313" key="3">
    <source>
        <dbReference type="Proteomes" id="UP000620025"/>
    </source>
</evidence>
<evidence type="ECO:0000259" key="1">
    <source>
        <dbReference type="Pfam" id="PF20698"/>
    </source>
</evidence>
<feature type="domain" description="PIN" evidence="1">
    <location>
        <begin position="778"/>
        <end position="908"/>
    </location>
</feature>
<proteinExistence type="predicted"/>
<gene>
    <name evidence="2" type="ORF">IFT38_21570</name>
</gene>
<reference evidence="2 3" key="1">
    <citation type="journal article" date="2020" name="FEMS Microbiol. Ecol.">
        <title>Temporal dynamics of bacterial communities during seed development and maturation.</title>
        <authorList>
            <person name="Chesneau G."/>
            <person name="Torres-Cortes G."/>
            <person name="Briand M."/>
            <person name="Darrasse A."/>
            <person name="Preveaux A."/>
            <person name="Marais C."/>
            <person name="Jacques M.A."/>
            <person name="Shade A."/>
            <person name="Barret M."/>
        </authorList>
    </citation>
    <scope>NUCLEOTIDE SEQUENCE [LARGE SCALE GENOMIC DNA]</scope>
    <source>
        <strain evidence="2 3">CFBP13599</strain>
    </source>
</reference>
<dbReference type="RefSeq" id="WP_192069209.1">
    <property type="nucleotide sequence ID" value="NZ_JACYWY010000012.1"/>
</dbReference>
<sequence>MTTIEQHHSGTGDNVRDKYFVTITGLAPDALLRALELVLESLRKQDQETAKTQMSMLKSIAHQDPEAQALLDAVSIYGDLIEPQDQATAWGTLFRIVSKTRDPVVKDVCLAAILRLATKTNRETEAREHYTAQVERGVYAKEAYLTFFADATELEEASQSFVLSEEEMTGIVEGAIRLELVGLGIRIGNQLLEVYPSYNAQVLRITVTALELNPELKEQHLWLCTPQLKQRLDNLAAEVVDLLGRSDGADHRLYNMACPILDCYRGVPPRPLLDALQKYRELLGEEHARTAGQLIALSGDDSQLAQWQRDLHAASENSKTRRAWCANFLAASSHTIEQVIPFIHLATPQAIASWLADTPKINDISEMELAFTRLFASAFRAAAQTDDLAQRSDLAAQVLDFSRVWGYLISEISPERIFELAEKLFDAKLPDKALLLTSAVIGDQPLWASNFVVTHLKCLIEAEQLVTFDEVISRVENWALSLSLLNFCSFRDERLGDIASALAISEQMIVLAPDLPYCWYRGCYLRNRNSNPEEQKTFHARIPDMLLQEHCRETAAILFFETRMGNSKRAEARWVDWFIEDPLGKSIDLVDFYLGIISSGRGEIEFSSTLPQCLGAVQFTQDGVRQTRLIVEDYLDVSECTLKGSSQLGQLLLSSSDGERFDLGVTSYAIEEHLPPYLACVRMASQLRHKHNDGSDCFVIMQMPSDLTELVPFLEEKLSKGSEGRSRLSKIDNIPLLMRGHGLYPENAFKAAFNCWADPSIPKSLLHAKGDENPETVILDAYSISYLAVTDLVQRMLDIGVSFIFPPVTREALCDWIEQITDKNFMMMGVNSAGRLYRTTASDIRARDGHVLAALKLILANATVVHPGPANAALEVFSIRGGVDQTVYEAMQLSFARNIPWLCMDSVFAGLHESHGRPVVNAQAVIARAMASAPFEFDHKRHAFLLYAVGALPLPVTYSELQYLADTADHLSGFILSKIIQNHGRVIFLGPGRPQFLLDLIRTHLTSRFVWKGSNAPIRRPYSPPISYSPHVFNHGIEMFLKGSDEGPVEYRLAVAIDYVCGPIKHFQPVLKDVIGHFIEFAKGRFLDLDAVRDQLMLIMPDPSR</sequence>
<comment type="caution">
    <text evidence="2">The sequence shown here is derived from an EMBL/GenBank/DDBJ whole genome shotgun (WGS) entry which is preliminary data.</text>
</comment>
<accession>A0ABR9C475</accession>
<dbReference type="EMBL" id="JACYWZ010000012">
    <property type="protein sequence ID" value="MBD8772129.1"/>
    <property type="molecule type" value="Genomic_DNA"/>
</dbReference>
<name>A0ABR9C475_9PSED</name>
<dbReference type="Pfam" id="PF20698">
    <property type="entry name" value="PIN-TPR-GreABC"/>
    <property type="match status" value="1"/>
</dbReference>
<evidence type="ECO:0000313" key="2">
    <source>
        <dbReference type="EMBL" id="MBD8772129.1"/>
    </source>
</evidence>
<dbReference type="Proteomes" id="UP000620025">
    <property type="component" value="Unassembled WGS sequence"/>
</dbReference>
<protein>
    <recommendedName>
        <fullName evidence="1">PIN domain-containing protein</fullName>
    </recommendedName>
</protein>